<keyword evidence="7 13" id="KW-0378">Hydrolase</keyword>
<dbReference type="HAMAP" id="MF_00130">
    <property type="entry name" value="RecU"/>
    <property type="match status" value="1"/>
</dbReference>
<comment type="subcellular location">
    <subcellularLocation>
        <location evidence="1 13">Cytoplasm</location>
    </subcellularLocation>
</comment>
<dbReference type="GO" id="GO:0008821">
    <property type="term" value="F:crossover junction DNA endonuclease activity"/>
    <property type="evidence" value="ECO:0007669"/>
    <property type="project" value="UniProtKB-EC"/>
</dbReference>
<dbReference type="Gene3D" id="3.40.1350.10">
    <property type="match status" value="1"/>
</dbReference>
<dbReference type="CDD" id="cd22354">
    <property type="entry name" value="RecU-like"/>
    <property type="match status" value="1"/>
</dbReference>
<evidence type="ECO:0000256" key="12">
    <source>
        <dbReference type="ARBA" id="ARBA00029523"/>
    </source>
</evidence>
<evidence type="ECO:0000256" key="9">
    <source>
        <dbReference type="ARBA" id="ARBA00023172"/>
    </source>
</evidence>
<dbReference type="SUPFAM" id="SSF52980">
    <property type="entry name" value="Restriction endonuclease-like"/>
    <property type="match status" value="1"/>
</dbReference>
<keyword evidence="8 13" id="KW-0460">Magnesium</keyword>
<sequence>MNPIKNQGMFLETLLNITHQKYLDNNECLVSKIPTSIIPISTKNNQITSAKFYSSMNCDYIGVYKGLYFEFEAKETYKEYFDFHLIRKNQKNKMNLVIQNKGIAFLIIYFGSYEEFFLIDYFTLLNWTNKNKKSIPYEWFIDNAYQLYLDNEFKLNYLPKINFLIS</sequence>
<evidence type="ECO:0000256" key="7">
    <source>
        <dbReference type="ARBA" id="ARBA00022801"/>
    </source>
</evidence>
<evidence type="ECO:0000256" key="10">
    <source>
        <dbReference type="ARBA" id="ARBA00023204"/>
    </source>
</evidence>
<keyword evidence="15" id="KW-1185">Reference proteome</keyword>
<dbReference type="GO" id="GO:0000287">
    <property type="term" value="F:magnesium ion binding"/>
    <property type="evidence" value="ECO:0007669"/>
    <property type="project" value="UniProtKB-UniRule"/>
</dbReference>
<evidence type="ECO:0000256" key="5">
    <source>
        <dbReference type="ARBA" id="ARBA00022759"/>
    </source>
</evidence>
<dbReference type="EMBL" id="CP023173">
    <property type="protein sequence ID" value="ASZ08961.1"/>
    <property type="molecule type" value="Genomic_DNA"/>
</dbReference>
<protein>
    <recommendedName>
        <fullName evidence="12 13">Holliday junction resolvase RecU</fullName>
        <ecNumber evidence="13">3.1.21.10</ecNumber>
    </recommendedName>
    <alternativeName>
        <fullName evidence="13">Recombination protein U homolog</fullName>
    </alternativeName>
</protein>
<dbReference type="STRING" id="1336232.GCA_000518825_00060"/>
<keyword evidence="2 13" id="KW-0963">Cytoplasm</keyword>
<dbReference type="RefSeq" id="WP_027875248.1">
    <property type="nucleotide sequence ID" value="NZ_CP023173.1"/>
</dbReference>
<evidence type="ECO:0000256" key="2">
    <source>
        <dbReference type="ARBA" id="ARBA00022490"/>
    </source>
</evidence>
<dbReference type="Pfam" id="PF03838">
    <property type="entry name" value="RecU"/>
    <property type="match status" value="1"/>
</dbReference>
<dbReference type="KEGG" id="mchc:CK556_01130"/>
<evidence type="ECO:0000256" key="13">
    <source>
        <dbReference type="HAMAP-Rule" id="MF_00130"/>
    </source>
</evidence>
<evidence type="ECO:0000256" key="4">
    <source>
        <dbReference type="ARBA" id="ARBA00022723"/>
    </source>
</evidence>
<comment type="caution">
    <text evidence="13">Lacks conserved residue(s) required for the propagation of feature annotation.</text>
</comment>
<feature type="site" description="Transition state stabilizer" evidence="13">
    <location>
        <position position="74"/>
    </location>
</feature>
<dbReference type="GO" id="GO:0006310">
    <property type="term" value="P:DNA recombination"/>
    <property type="evidence" value="ECO:0007669"/>
    <property type="project" value="UniProtKB-UniRule"/>
</dbReference>
<organism evidence="14 15">
    <name type="scientific">Mesoplasma chauliocola</name>
    <dbReference type="NCBI Taxonomy" id="216427"/>
    <lineage>
        <taxon>Bacteria</taxon>
        <taxon>Bacillati</taxon>
        <taxon>Mycoplasmatota</taxon>
        <taxon>Mollicutes</taxon>
        <taxon>Entomoplasmatales</taxon>
        <taxon>Entomoplasmataceae</taxon>
        <taxon>Mesoplasma</taxon>
    </lineage>
</organism>
<dbReference type="GO" id="GO:0006281">
    <property type="term" value="P:DNA repair"/>
    <property type="evidence" value="ECO:0007669"/>
    <property type="project" value="UniProtKB-UniRule"/>
</dbReference>
<dbReference type="InterPro" id="IPR011856">
    <property type="entry name" value="tRNA_endonuc-like_dom_sf"/>
</dbReference>
<evidence type="ECO:0000256" key="6">
    <source>
        <dbReference type="ARBA" id="ARBA00022763"/>
    </source>
</evidence>
<evidence type="ECO:0000256" key="8">
    <source>
        <dbReference type="ARBA" id="ARBA00022842"/>
    </source>
</evidence>
<evidence type="ECO:0000313" key="14">
    <source>
        <dbReference type="EMBL" id="ASZ08961.1"/>
    </source>
</evidence>
<feature type="binding site" evidence="13">
    <location>
        <position position="90"/>
    </location>
    <ligand>
        <name>Mg(2+)</name>
        <dbReference type="ChEBI" id="CHEBI:18420"/>
    </ligand>
</feature>
<dbReference type="InterPro" id="IPR004612">
    <property type="entry name" value="Resolv_RecU"/>
</dbReference>
<keyword evidence="6 13" id="KW-0227">DNA damage</keyword>
<dbReference type="Proteomes" id="UP000232229">
    <property type="component" value="Chromosome"/>
</dbReference>
<keyword evidence="4 13" id="KW-0479">Metal-binding</keyword>
<proteinExistence type="inferred from homology"/>
<comment type="function">
    <text evidence="13">Endonuclease that resolves Holliday junction intermediates in genetic recombination. Cleaves mobile four-strand junctions by introducing symmetrical nicks in paired strands. Promotes annealing of linear ssDNA with homologous dsDNA. Required for DNA repair, homologous recombination and chromosome segregation.</text>
</comment>
<keyword evidence="3 13" id="KW-0540">Nuclease</keyword>
<dbReference type="GO" id="GO:0007059">
    <property type="term" value="P:chromosome segregation"/>
    <property type="evidence" value="ECO:0007669"/>
    <property type="project" value="UniProtKB-UniRule"/>
</dbReference>
<dbReference type="InterPro" id="IPR011335">
    <property type="entry name" value="Restrct_endonuc-II-like"/>
</dbReference>
<gene>
    <name evidence="13" type="primary">recU</name>
    <name evidence="14" type="ORF">CK556_01130</name>
</gene>
<dbReference type="AlphaFoldDB" id="A0A249SN91"/>
<evidence type="ECO:0000256" key="3">
    <source>
        <dbReference type="ARBA" id="ARBA00022722"/>
    </source>
</evidence>
<evidence type="ECO:0000313" key="15">
    <source>
        <dbReference type="Proteomes" id="UP000232229"/>
    </source>
</evidence>
<dbReference type="GO" id="GO:0003676">
    <property type="term" value="F:nucleic acid binding"/>
    <property type="evidence" value="ECO:0007669"/>
    <property type="project" value="InterPro"/>
</dbReference>
<reference evidence="14 15" key="1">
    <citation type="submission" date="2017-08" db="EMBL/GenBank/DDBJ databases">
        <title>Complete Genome Sequence of Mesoplasma chauliocola.</title>
        <authorList>
            <person name="Knight T.F.Jr."/>
            <person name="Citino T."/>
        </authorList>
    </citation>
    <scope>NUCLEOTIDE SEQUENCE [LARGE SCALE GENOMIC DNA]</scope>
    <source>
        <strain evidence="14 15">CHPA-2</strain>
    </source>
</reference>
<evidence type="ECO:0000256" key="11">
    <source>
        <dbReference type="ARBA" id="ARBA00023447"/>
    </source>
</evidence>
<comment type="cofactor">
    <cofactor evidence="13">
        <name>Mg(2+)</name>
        <dbReference type="ChEBI" id="CHEBI:18420"/>
    </cofactor>
    <text evidence="13">Binds 1 Mg(2+) ion per subunit.</text>
</comment>
<dbReference type="EC" id="3.1.21.10" evidence="13"/>
<keyword evidence="9 13" id="KW-0233">DNA recombination</keyword>
<dbReference type="GO" id="GO:0005737">
    <property type="term" value="C:cytoplasm"/>
    <property type="evidence" value="ECO:0007669"/>
    <property type="project" value="UniProtKB-SubCell"/>
</dbReference>
<evidence type="ECO:0000256" key="1">
    <source>
        <dbReference type="ARBA" id="ARBA00004496"/>
    </source>
</evidence>
<comment type="similarity">
    <text evidence="11 13">Belongs to the RecU family.</text>
</comment>
<keyword evidence="10 13" id="KW-0234">DNA repair</keyword>
<accession>A0A249SN91</accession>
<comment type="catalytic activity">
    <reaction evidence="13">
        <text>Endonucleolytic cleavage at a junction such as a reciprocal single-stranded crossover between two homologous DNA duplexes (Holliday junction).</text>
        <dbReference type="EC" id="3.1.21.10"/>
    </reaction>
</comment>
<feature type="binding site" evidence="13">
    <location>
        <position position="59"/>
    </location>
    <ligand>
        <name>Mg(2+)</name>
        <dbReference type="ChEBI" id="CHEBI:18420"/>
    </ligand>
</feature>
<name>A0A249SN91_9MOLU</name>
<feature type="binding site" evidence="13">
    <location>
        <position position="72"/>
    </location>
    <ligand>
        <name>Mg(2+)</name>
        <dbReference type="ChEBI" id="CHEBI:18420"/>
    </ligand>
</feature>
<keyword evidence="5 13" id="KW-0255">Endonuclease</keyword>